<dbReference type="PANTHER" id="PTHR39664">
    <property type="match status" value="1"/>
</dbReference>
<dbReference type="Gene3D" id="3.40.50.1010">
    <property type="entry name" value="5'-nuclease"/>
    <property type="match status" value="1"/>
</dbReference>
<dbReference type="AlphaFoldDB" id="A0A512LAX5"/>
<proteinExistence type="predicted"/>
<protein>
    <recommendedName>
        <fullName evidence="1">PIN domain-containing protein</fullName>
    </recommendedName>
</protein>
<name>A0A512LAX5_9PROT</name>
<organism evidence="2 3">
    <name type="scientific">Sulfuriferula plumbiphila</name>
    <dbReference type="NCBI Taxonomy" id="171865"/>
    <lineage>
        <taxon>Bacteria</taxon>
        <taxon>Pseudomonadati</taxon>
        <taxon>Pseudomonadota</taxon>
        <taxon>Betaproteobacteria</taxon>
        <taxon>Nitrosomonadales</taxon>
        <taxon>Sulfuricellaceae</taxon>
        <taxon>Sulfuriferula</taxon>
    </lineage>
</organism>
<evidence type="ECO:0000259" key="1">
    <source>
        <dbReference type="Pfam" id="PF01850"/>
    </source>
</evidence>
<dbReference type="Proteomes" id="UP000321337">
    <property type="component" value="Unassembled WGS sequence"/>
</dbReference>
<dbReference type="SUPFAM" id="SSF88723">
    <property type="entry name" value="PIN domain-like"/>
    <property type="match status" value="1"/>
</dbReference>
<dbReference type="OrthoDB" id="32974at2"/>
<dbReference type="EMBL" id="BKAD01000032">
    <property type="protein sequence ID" value="GEP31629.1"/>
    <property type="molecule type" value="Genomic_DNA"/>
</dbReference>
<dbReference type="InterPro" id="IPR002716">
    <property type="entry name" value="PIN_dom"/>
</dbReference>
<dbReference type="InterPro" id="IPR029060">
    <property type="entry name" value="PIN-like_dom_sf"/>
</dbReference>
<dbReference type="CDD" id="cd18683">
    <property type="entry name" value="PIN_VapC-like"/>
    <property type="match status" value="1"/>
</dbReference>
<gene>
    <name evidence="2" type="ORF">TPL01_27670</name>
</gene>
<feature type="domain" description="PIN" evidence="1">
    <location>
        <begin position="2"/>
        <end position="117"/>
    </location>
</feature>
<dbReference type="Pfam" id="PF01850">
    <property type="entry name" value="PIN"/>
    <property type="match status" value="1"/>
</dbReference>
<dbReference type="PANTHER" id="PTHR39664:SF2">
    <property type="entry name" value="NUCLEIC ACID-BINDING PROTEIN, CONTAINING PIN DOMAIN-RELATED"/>
    <property type="match status" value="1"/>
</dbReference>
<evidence type="ECO:0000313" key="2">
    <source>
        <dbReference type="EMBL" id="GEP31629.1"/>
    </source>
</evidence>
<keyword evidence="3" id="KW-1185">Reference proteome</keyword>
<accession>A0A512LAX5</accession>
<sequence length="132" mass="14684">MIALDTNILARFLLNNDAGQARAAAHLLAQKQTFTAPLSVMLELVWVLKVNGCAREEIAKGLRLLFGLSNFKPRQFEALCYALQWFEQGMDFGDALHLAQSTDEERFCTFDKPLGKLAKSLGAMPKVDVLRA</sequence>
<dbReference type="RefSeq" id="WP_147074592.1">
    <property type="nucleotide sequence ID" value="NZ_AP021884.1"/>
</dbReference>
<comment type="caution">
    <text evidence="2">The sequence shown here is derived from an EMBL/GenBank/DDBJ whole genome shotgun (WGS) entry which is preliminary data.</text>
</comment>
<evidence type="ECO:0000313" key="3">
    <source>
        <dbReference type="Proteomes" id="UP000321337"/>
    </source>
</evidence>
<reference evidence="2 3" key="1">
    <citation type="submission" date="2019-07" db="EMBL/GenBank/DDBJ databases">
        <title>Whole genome shotgun sequence of Thiobacillus plumbophilus NBRC 107929.</title>
        <authorList>
            <person name="Hosoyama A."/>
            <person name="Uohara A."/>
            <person name="Ohji S."/>
            <person name="Ichikawa N."/>
        </authorList>
    </citation>
    <scope>NUCLEOTIDE SEQUENCE [LARGE SCALE GENOMIC DNA]</scope>
    <source>
        <strain evidence="2 3">NBRC 107929</strain>
    </source>
</reference>